<dbReference type="InterPro" id="IPR013525">
    <property type="entry name" value="ABC2_TM"/>
</dbReference>
<feature type="transmembrane region" description="Helical" evidence="5">
    <location>
        <begin position="186"/>
        <end position="206"/>
    </location>
</feature>
<evidence type="ECO:0000256" key="1">
    <source>
        <dbReference type="ARBA" id="ARBA00004141"/>
    </source>
</evidence>
<evidence type="ECO:0000256" key="2">
    <source>
        <dbReference type="ARBA" id="ARBA00022692"/>
    </source>
</evidence>
<gene>
    <name evidence="7" type="ORF">SAMN02745243_03308</name>
</gene>
<feature type="domain" description="ABC-2 type transporter transmembrane" evidence="6">
    <location>
        <begin position="17"/>
        <end position="373"/>
    </location>
</feature>
<dbReference type="AlphaFoldDB" id="A0A1M6TS97"/>
<evidence type="ECO:0000313" key="8">
    <source>
        <dbReference type="Proteomes" id="UP000184301"/>
    </source>
</evidence>
<evidence type="ECO:0000259" key="6">
    <source>
        <dbReference type="Pfam" id="PF12698"/>
    </source>
</evidence>
<protein>
    <submittedName>
        <fullName evidence="7">ABC-2 type transport system permease protein</fullName>
    </submittedName>
</protein>
<dbReference type="PANTHER" id="PTHR43077">
    <property type="entry name" value="TRANSPORT PERMEASE YVFS-RELATED"/>
    <property type="match status" value="1"/>
</dbReference>
<sequence>MTVFKGYMKITKRLSGMIIMYLVIFTGVTISMQFAGEQAEEGSYAAEKLNIAVVDQDGGDLAKGLAAFLKENHHVEYMKNDPEVMQEALYYETVDLIVRIPEQFEEKCLDGEETLPITKVPGTYNAIYASQQINTFLNQVRTYKAAGYSVAEASEKCREQKTSEVNLLDKSKTTGEVKSYGYTFRYMPYLFLTAVCYVLGMILASFQKKEVKNRMIASAVSLRRQNGESILAFLVVGGVIWLFSMMGILAMNGKAFLEDPYKWYYIVNSLLLMLVCLAISMVLGLLVNKPTVINNIVTPLSLGMCFLCGAFVQMSLLGKSVLKVSRFLPVYWYEVVNETLGTCITMTDSIRRSIIRGFGIQLLFAVALVGIALAVSKFKQQEQ</sequence>
<dbReference type="InterPro" id="IPR051328">
    <property type="entry name" value="T7SS_ABC-Transporter"/>
</dbReference>
<dbReference type="STRING" id="1121950.SAMN02745243_03308"/>
<name>A0A1M6TS97_9FIRM</name>
<dbReference type="RefSeq" id="WP_073112487.1">
    <property type="nucleotide sequence ID" value="NZ_FQZY01000062.1"/>
</dbReference>
<keyword evidence="3 5" id="KW-1133">Transmembrane helix</keyword>
<feature type="transmembrane region" description="Helical" evidence="5">
    <location>
        <begin position="263"/>
        <end position="287"/>
    </location>
</feature>
<keyword evidence="8" id="KW-1185">Reference proteome</keyword>
<dbReference type="OrthoDB" id="9774039at2"/>
<evidence type="ECO:0000256" key="4">
    <source>
        <dbReference type="ARBA" id="ARBA00023136"/>
    </source>
</evidence>
<comment type="subcellular location">
    <subcellularLocation>
        <location evidence="1">Membrane</location>
        <topology evidence="1">Multi-pass membrane protein</topology>
    </subcellularLocation>
</comment>
<evidence type="ECO:0000313" key="7">
    <source>
        <dbReference type="EMBL" id="SHK59688.1"/>
    </source>
</evidence>
<dbReference type="GO" id="GO:0140359">
    <property type="term" value="F:ABC-type transporter activity"/>
    <property type="evidence" value="ECO:0007669"/>
    <property type="project" value="InterPro"/>
</dbReference>
<keyword evidence="4 5" id="KW-0472">Membrane</keyword>
<dbReference type="PANTHER" id="PTHR43077:SF10">
    <property type="entry name" value="TRANSPORT PERMEASE PROTEIN"/>
    <property type="match status" value="1"/>
</dbReference>
<evidence type="ECO:0000256" key="5">
    <source>
        <dbReference type="SAM" id="Phobius"/>
    </source>
</evidence>
<evidence type="ECO:0000256" key="3">
    <source>
        <dbReference type="ARBA" id="ARBA00022989"/>
    </source>
</evidence>
<dbReference type="Proteomes" id="UP000184301">
    <property type="component" value="Unassembled WGS sequence"/>
</dbReference>
<reference evidence="7 8" key="1">
    <citation type="submission" date="2016-11" db="EMBL/GenBank/DDBJ databases">
        <authorList>
            <person name="Jaros S."/>
            <person name="Januszkiewicz K."/>
            <person name="Wedrychowicz H."/>
        </authorList>
    </citation>
    <scope>NUCLEOTIDE SEQUENCE [LARGE SCALE GENOMIC DNA]</scope>
    <source>
        <strain evidence="7 8">DSM 15480</strain>
    </source>
</reference>
<feature type="transmembrane region" description="Helical" evidence="5">
    <location>
        <begin position="354"/>
        <end position="375"/>
    </location>
</feature>
<dbReference type="EMBL" id="FQZY01000062">
    <property type="protein sequence ID" value="SHK59688.1"/>
    <property type="molecule type" value="Genomic_DNA"/>
</dbReference>
<feature type="transmembrane region" description="Helical" evidence="5">
    <location>
        <begin position="14"/>
        <end position="35"/>
    </location>
</feature>
<keyword evidence="2 5" id="KW-0812">Transmembrane</keyword>
<dbReference type="Gene3D" id="3.40.1710.10">
    <property type="entry name" value="abc type-2 transporter like domain"/>
    <property type="match status" value="1"/>
</dbReference>
<feature type="transmembrane region" description="Helical" evidence="5">
    <location>
        <begin position="230"/>
        <end position="251"/>
    </location>
</feature>
<organism evidence="7 8">
    <name type="scientific">Hespellia stercorisuis DSM 15480</name>
    <dbReference type="NCBI Taxonomy" id="1121950"/>
    <lineage>
        <taxon>Bacteria</taxon>
        <taxon>Bacillati</taxon>
        <taxon>Bacillota</taxon>
        <taxon>Clostridia</taxon>
        <taxon>Lachnospirales</taxon>
        <taxon>Lachnospiraceae</taxon>
        <taxon>Hespellia</taxon>
    </lineage>
</organism>
<accession>A0A1M6TS97</accession>
<dbReference type="Pfam" id="PF12698">
    <property type="entry name" value="ABC2_membrane_3"/>
    <property type="match status" value="1"/>
</dbReference>
<dbReference type="GO" id="GO:0016020">
    <property type="term" value="C:membrane"/>
    <property type="evidence" value="ECO:0007669"/>
    <property type="project" value="UniProtKB-SubCell"/>
</dbReference>
<feature type="transmembrane region" description="Helical" evidence="5">
    <location>
        <begin position="299"/>
        <end position="318"/>
    </location>
</feature>
<proteinExistence type="predicted"/>